<accession>A0ABX9W3M3</accession>
<proteinExistence type="predicted"/>
<evidence type="ECO:0000313" key="2">
    <source>
        <dbReference type="EMBL" id="RNL65565.1"/>
    </source>
</evidence>
<evidence type="ECO:0000256" key="1">
    <source>
        <dbReference type="SAM" id="MobiDB-lite"/>
    </source>
</evidence>
<name>A0ABX9W3M3_9GAMM</name>
<organism evidence="2 3">
    <name type="scientific">Zhongshania marina</name>
    <dbReference type="NCBI Taxonomy" id="2304603"/>
    <lineage>
        <taxon>Bacteria</taxon>
        <taxon>Pseudomonadati</taxon>
        <taxon>Pseudomonadota</taxon>
        <taxon>Gammaproteobacteria</taxon>
        <taxon>Cellvibrionales</taxon>
        <taxon>Spongiibacteraceae</taxon>
        <taxon>Zhongshania</taxon>
    </lineage>
</organism>
<evidence type="ECO:0000313" key="3">
    <source>
        <dbReference type="Proteomes" id="UP000274695"/>
    </source>
</evidence>
<dbReference type="Proteomes" id="UP000274695">
    <property type="component" value="Unassembled WGS sequence"/>
</dbReference>
<comment type="caution">
    <text evidence="2">The sequence shown here is derived from an EMBL/GenBank/DDBJ whole genome shotgun (WGS) entry which is preliminary data.</text>
</comment>
<reference evidence="2 3" key="1">
    <citation type="submission" date="2018-10" db="EMBL/GenBank/DDBJ databases">
        <title>Draft genome sequence of Zhongshania sp. DSW25-10.</title>
        <authorList>
            <person name="Oh J."/>
        </authorList>
    </citation>
    <scope>NUCLEOTIDE SEQUENCE [LARGE SCALE GENOMIC DNA]</scope>
    <source>
        <strain evidence="2 3">DSW25-10</strain>
    </source>
</reference>
<sequence>MVVNGRTVPTTDGAHKESRLIKTSTNETGFYQMSWNYRALQHLDHDGDPYYEIHEVYYSKYGAIEGWTANSVGPAGSDPQELERDIKLLKMALTRPILKAVVNGEREILVEVEGAPSSDSPKPRRPGRLKGKITGEFLGGE</sequence>
<keyword evidence="3" id="KW-1185">Reference proteome</keyword>
<protein>
    <submittedName>
        <fullName evidence="2">Uncharacterized protein</fullName>
    </submittedName>
</protein>
<feature type="region of interest" description="Disordered" evidence="1">
    <location>
        <begin position="112"/>
        <end position="141"/>
    </location>
</feature>
<dbReference type="EMBL" id="RHGB01000006">
    <property type="protein sequence ID" value="RNL65565.1"/>
    <property type="molecule type" value="Genomic_DNA"/>
</dbReference>
<gene>
    <name evidence="2" type="ORF">D0911_06825</name>
</gene>